<evidence type="ECO:0000256" key="4">
    <source>
        <dbReference type="ARBA" id="ARBA00023157"/>
    </source>
</evidence>
<dbReference type="AlphaFoldDB" id="A0A9D3PG63"/>
<keyword evidence="3" id="KW-0106">Calcium</keyword>
<evidence type="ECO:0000256" key="5">
    <source>
        <dbReference type="SAM" id="MobiDB-lite"/>
    </source>
</evidence>
<keyword evidence="8" id="KW-1185">Reference proteome</keyword>
<keyword evidence="1" id="KW-0479">Metal-binding</keyword>
<dbReference type="GO" id="GO:0005615">
    <property type="term" value="C:extracellular space"/>
    <property type="evidence" value="ECO:0007669"/>
    <property type="project" value="TreeGrafter"/>
</dbReference>
<dbReference type="InterPro" id="IPR036056">
    <property type="entry name" value="Fibrinogen-like_C"/>
</dbReference>
<name>A0A9D3PG63_MEGAT</name>
<dbReference type="InterPro" id="IPR002181">
    <property type="entry name" value="Fibrinogen_a/b/g_C_dom"/>
</dbReference>
<dbReference type="InterPro" id="IPR014716">
    <property type="entry name" value="Fibrinogen_a/b/g_C_1"/>
</dbReference>
<dbReference type="Gene3D" id="3.90.215.10">
    <property type="entry name" value="Gamma Fibrinogen, chain A, domain 1"/>
    <property type="match status" value="1"/>
</dbReference>
<dbReference type="GO" id="GO:0070492">
    <property type="term" value="F:oligosaccharide binding"/>
    <property type="evidence" value="ECO:0007669"/>
    <property type="project" value="TreeGrafter"/>
</dbReference>
<dbReference type="EMBL" id="JAFDVH010000020">
    <property type="protein sequence ID" value="KAG7458451.1"/>
    <property type="molecule type" value="Genomic_DNA"/>
</dbReference>
<dbReference type="PROSITE" id="PS51406">
    <property type="entry name" value="FIBRINOGEN_C_2"/>
    <property type="match status" value="1"/>
</dbReference>
<dbReference type="PANTHER" id="PTHR16146:SF46">
    <property type="entry name" value="INTELECTIN-1A-RELATED"/>
    <property type="match status" value="1"/>
</dbReference>
<protein>
    <recommendedName>
        <fullName evidence="6">Fibrinogen C-terminal domain-containing protein</fullName>
    </recommendedName>
</protein>
<feature type="region of interest" description="Disordered" evidence="5">
    <location>
        <begin position="109"/>
        <end position="130"/>
    </location>
</feature>
<dbReference type="SUPFAM" id="SSF56496">
    <property type="entry name" value="Fibrinogen C-terminal domain-like"/>
    <property type="match status" value="1"/>
</dbReference>
<evidence type="ECO:0000256" key="2">
    <source>
        <dbReference type="ARBA" id="ARBA00022734"/>
    </source>
</evidence>
<feature type="domain" description="Fibrinogen C-terminal" evidence="6">
    <location>
        <begin position="42"/>
        <end position="92"/>
    </location>
</feature>
<evidence type="ECO:0000256" key="1">
    <source>
        <dbReference type="ARBA" id="ARBA00022723"/>
    </source>
</evidence>
<accession>A0A9D3PG63</accession>
<feature type="compositionally biased region" description="Polar residues" evidence="5">
    <location>
        <begin position="110"/>
        <end position="130"/>
    </location>
</feature>
<sequence length="323" mass="35595">MSVVLELHQSDSKPMGPLQGVQSADAPSLNRSAASGREELLHGVGRTARSCREIRDKYGVHDDGLYYLTTGHGVLYQTFCDMTTAGGGWTLVASVHENNMFGKCTVGDRWSSQQGNSPNQPEGDGTWSNTVTFGSAEAATSDDYKNPGYYDITAQDVSVWHVVNNAQMEHWRIASILRYHTQSSFLTLHGGNLHHLFKHYPVRYKAGVCHTNRGPAVPIVYDLGNQQSTSELYGPNSRTEFIPGFITFRVFNAEQAAMAICSGVRPTGCNTEHYCVGGGGHFPEGAGRQCGDFTSFDWNGYGTHREWSASREMTESAMLLFYR</sequence>
<evidence type="ECO:0000259" key="6">
    <source>
        <dbReference type="PROSITE" id="PS51406"/>
    </source>
</evidence>
<evidence type="ECO:0000313" key="8">
    <source>
        <dbReference type="Proteomes" id="UP001046870"/>
    </source>
</evidence>
<comment type="caution">
    <text evidence="7">The sequence shown here is derived from an EMBL/GenBank/DDBJ whole genome shotgun (WGS) entry which is preliminary data.</text>
</comment>
<feature type="region of interest" description="Disordered" evidence="5">
    <location>
        <begin position="9"/>
        <end position="33"/>
    </location>
</feature>
<proteinExistence type="predicted"/>
<dbReference type="GO" id="GO:0046872">
    <property type="term" value="F:metal ion binding"/>
    <property type="evidence" value="ECO:0007669"/>
    <property type="project" value="UniProtKB-KW"/>
</dbReference>
<gene>
    <name evidence="7" type="ORF">MATL_G00220430</name>
</gene>
<evidence type="ECO:0000256" key="3">
    <source>
        <dbReference type="ARBA" id="ARBA00022837"/>
    </source>
</evidence>
<dbReference type="Proteomes" id="UP001046870">
    <property type="component" value="Chromosome 20"/>
</dbReference>
<dbReference type="NCBIfam" id="NF040941">
    <property type="entry name" value="GGGWT_bact"/>
    <property type="match status" value="1"/>
</dbReference>
<evidence type="ECO:0000313" key="7">
    <source>
        <dbReference type="EMBL" id="KAG7458451.1"/>
    </source>
</evidence>
<reference evidence="7" key="1">
    <citation type="submission" date="2021-01" db="EMBL/GenBank/DDBJ databases">
        <authorList>
            <person name="Zahm M."/>
            <person name="Roques C."/>
            <person name="Cabau C."/>
            <person name="Klopp C."/>
            <person name="Donnadieu C."/>
            <person name="Jouanno E."/>
            <person name="Lampietro C."/>
            <person name="Louis A."/>
            <person name="Herpin A."/>
            <person name="Echchiki A."/>
            <person name="Berthelot C."/>
            <person name="Parey E."/>
            <person name="Roest-Crollius H."/>
            <person name="Braasch I."/>
            <person name="Postlethwait J."/>
            <person name="Bobe J."/>
            <person name="Montfort J."/>
            <person name="Bouchez O."/>
            <person name="Begum T."/>
            <person name="Mejri S."/>
            <person name="Adams A."/>
            <person name="Chen W.-J."/>
            <person name="Guiguen Y."/>
        </authorList>
    </citation>
    <scope>NUCLEOTIDE SEQUENCE</scope>
    <source>
        <strain evidence="7">YG-15Mar2019-1</strain>
        <tissue evidence="7">Brain</tissue>
    </source>
</reference>
<dbReference type="PANTHER" id="PTHR16146">
    <property type="entry name" value="INTELECTIN"/>
    <property type="match status" value="1"/>
</dbReference>
<organism evidence="7 8">
    <name type="scientific">Megalops atlanticus</name>
    <name type="common">Tarpon</name>
    <name type="synonym">Clupea gigantea</name>
    <dbReference type="NCBI Taxonomy" id="7932"/>
    <lineage>
        <taxon>Eukaryota</taxon>
        <taxon>Metazoa</taxon>
        <taxon>Chordata</taxon>
        <taxon>Craniata</taxon>
        <taxon>Vertebrata</taxon>
        <taxon>Euteleostomi</taxon>
        <taxon>Actinopterygii</taxon>
        <taxon>Neopterygii</taxon>
        <taxon>Teleostei</taxon>
        <taxon>Elopiformes</taxon>
        <taxon>Megalopidae</taxon>
        <taxon>Megalops</taxon>
    </lineage>
</organism>
<keyword evidence="2" id="KW-0430">Lectin</keyword>
<dbReference type="FunFam" id="3.90.215.10:FF:000015">
    <property type="entry name" value="Intelectin 2"/>
    <property type="match status" value="1"/>
</dbReference>
<keyword evidence="4" id="KW-1015">Disulfide bond</keyword>
<dbReference type="OrthoDB" id="5971203at2759"/>